<reference evidence="3 4" key="1">
    <citation type="submission" date="2021-06" db="EMBL/GenBank/DDBJ databases">
        <title>Actinoplanes lichenicola sp. nov., and Actinoplanes ovalisporus sp. nov., isolated from lichen in Thailand.</title>
        <authorList>
            <person name="Saeng-In P."/>
            <person name="Kanchanasin P."/>
            <person name="Yuki M."/>
            <person name="Kudo T."/>
            <person name="Ohkuma M."/>
            <person name="Phongsopitanun W."/>
            <person name="Tanasupawat S."/>
        </authorList>
    </citation>
    <scope>NUCLEOTIDE SEQUENCE [LARGE SCALE GENOMIC DNA]</scope>
    <source>
        <strain evidence="3 4">NBRC 110975</strain>
    </source>
</reference>
<gene>
    <name evidence="3" type="ORF">KOI35_35600</name>
</gene>
<dbReference type="RefSeq" id="WP_215793070.1">
    <property type="nucleotide sequence ID" value="NZ_JAHKKG010000012.1"/>
</dbReference>
<sequence>MRRWLPSIVLLAAGLIAGVPLIGDGAVLAGVVFLAVFVVLGVLVSPPAFPRSVTDATARAAQAADGRPIIYWRPGCPYCLRMRTVLAREAGRYHWVDIWTDPEAAASVRAVADGNETVPTVVTPGESYVNPSPQLVRNLH</sequence>
<dbReference type="PANTHER" id="PTHR34386:SF1">
    <property type="entry name" value="GLUTAREDOXIN-LIKE PROTEIN NRDH"/>
    <property type="match status" value="1"/>
</dbReference>
<comment type="caution">
    <text evidence="3">The sequence shown here is derived from an EMBL/GenBank/DDBJ whole genome shotgun (WGS) entry which is preliminary data.</text>
</comment>
<dbReference type="InterPro" id="IPR036249">
    <property type="entry name" value="Thioredoxin-like_sf"/>
</dbReference>
<dbReference type="PROSITE" id="PS51354">
    <property type="entry name" value="GLUTAREDOXIN_2"/>
    <property type="match status" value="1"/>
</dbReference>
<proteinExistence type="predicted"/>
<name>A0ABS5Z347_9ACTN</name>
<dbReference type="Pfam" id="PF00462">
    <property type="entry name" value="Glutaredoxin"/>
    <property type="match status" value="1"/>
</dbReference>
<organism evidence="3 4">
    <name type="scientific">Paractinoplanes bogorensis</name>
    <dbReference type="NCBI Taxonomy" id="1610840"/>
    <lineage>
        <taxon>Bacteria</taxon>
        <taxon>Bacillati</taxon>
        <taxon>Actinomycetota</taxon>
        <taxon>Actinomycetes</taxon>
        <taxon>Micromonosporales</taxon>
        <taxon>Micromonosporaceae</taxon>
        <taxon>Paractinoplanes</taxon>
    </lineage>
</organism>
<keyword evidence="1" id="KW-0472">Membrane</keyword>
<feature type="domain" description="Glutaredoxin" evidence="2">
    <location>
        <begin position="70"/>
        <end position="126"/>
    </location>
</feature>
<dbReference type="InterPro" id="IPR051548">
    <property type="entry name" value="Grx-like_ET"/>
</dbReference>
<evidence type="ECO:0000259" key="2">
    <source>
        <dbReference type="Pfam" id="PF00462"/>
    </source>
</evidence>
<dbReference type="CDD" id="cd02976">
    <property type="entry name" value="NrdH"/>
    <property type="match status" value="1"/>
</dbReference>
<protein>
    <recommendedName>
        <fullName evidence="2">Glutaredoxin domain-containing protein</fullName>
    </recommendedName>
</protein>
<dbReference type="Gene3D" id="3.40.30.10">
    <property type="entry name" value="Glutaredoxin"/>
    <property type="match status" value="1"/>
</dbReference>
<evidence type="ECO:0000313" key="3">
    <source>
        <dbReference type="EMBL" id="MBU2668850.1"/>
    </source>
</evidence>
<keyword evidence="4" id="KW-1185">Reference proteome</keyword>
<keyword evidence="1" id="KW-0812">Transmembrane</keyword>
<dbReference type="PANTHER" id="PTHR34386">
    <property type="entry name" value="GLUTAREDOXIN"/>
    <property type="match status" value="1"/>
</dbReference>
<keyword evidence="1" id="KW-1133">Transmembrane helix</keyword>
<dbReference type="InterPro" id="IPR002109">
    <property type="entry name" value="Glutaredoxin"/>
</dbReference>
<evidence type="ECO:0000313" key="4">
    <source>
        <dbReference type="Proteomes" id="UP001519654"/>
    </source>
</evidence>
<dbReference type="EMBL" id="JAHKKG010000012">
    <property type="protein sequence ID" value="MBU2668850.1"/>
    <property type="molecule type" value="Genomic_DNA"/>
</dbReference>
<feature type="transmembrane region" description="Helical" evidence="1">
    <location>
        <begin position="28"/>
        <end position="49"/>
    </location>
</feature>
<dbReference type="SUPFAM" id="SSF52833">
    <property type="entry name" value="Thioredoxin-like"/>
    <property type="match status" value="1"/>
</dbReference>
<evidence type="ECO:0000256" key="1">
    <source>
        <dbReference type="SAM" id="Phobius"/>
    </source>
</evidence>
<dbReference type="Proteomes" id="UP001519654">
    <property type="component" value="Unassembled WGS sequence"/>
</dbReference>
<accession>A0ABS5Z347</accession>